<feature type="region of interest" description="Disordered" evidence="1">
    <location>
        <begin position="1"/>
        <end position="219"/>
    </location>
</feature>
<dbReference type="STRING" id="1081102.A0A167RH08"/>
<feature type="compositionally biased region" description="Pro residues" evidence="1">
    <location>
        <begin position="97"/>
        <end position="113"/>
    </location>
</feature>
<dbReference type="Proteomes" id="UP000076874">
    <property type="component" value="Unassembled WGS sequence"/>
</dbReference>
<feature type="compositionally biased region" description="Polar residues" evidence="1">
    <location>
        <begin position="114"/>
        <end position="131"/>
    </location>
</feature>
<sequence length="302" mass="30595">MPPVPIYAKSPINAAKASGVSPKTGLPTDDRASDPPAVTTASGSLAAAQPPPPPPARPGAVPSLPQPSGVPQSAIGSGGNPSQLVRPTPTTKTADHGPPPPQPGAVPLPPGSDPPTTTRAYPQQPQQTATSALPAYAPHASTAGSGSSSNTTSATTMPPQIAVPPLTSGPHAYPVSRGTATTTQATQGSGWSSFPQPTGLAYGSAQQQQHNLDHPPGYVQNASAAEVNSSQRTAAQLASVEEATFINNNNQSNRALYGGQGQKRGEGGEEGVWDAAKKFALAAGERLSAAENEVWRRINKGQ</sequence>
<organism evidence="2 3">
    <name type="scientific">Niveomyces insectorum RCEF 264</name>
    <dbReference type="NCBI Taxonomy" id="1081102"/>
    <lineage>
        <taxon>Eukaryota</taxon>
        <taxon>Fungi</taxon>
        <taxon>Dikarya</taxon>
        <taxon>Ascomycota</taxon>
        <taxon>Pezizomycotina</taxon>
        <taxon>Sordariomycetes</taxon>
        <taxon>Hypocreomycetidae</taxon>
        <taxon>Hypocreales</taxon>
        <taxon>Cordycipitaceae</taxon>
        <taxon>Niveomyces</taxon>
    </lineage>
</organism>
<name>A0A167RH08_9HYPO</name>
<feature type="compositionally biased region" description="Low complexity" evidence="1">
    <location>
        <begin position="178"/>
        <end position="188"/>
    </location>
</feature>
<keyword evidence="3" id="KW-1185">Reference proteome</keyword>
<feature type="region of interest" description="Disordered" evidence="1">
    <location>
        <begin position="250"/>
        <end position="270"/>
    </location>
</feature>
<reference evidence="2 3" key="1">
    <citation type="journal article" date="2016" name="Genome Biol. Evol.">
        <title>Divergent and convergent evolution of fungal pathogenicity.</title>
        <authorList>
            <person name="Shang Y."/>
            <person name="Xiao G."/>
            <person name="Zheng P."/>
            <person name="Cen K."/>
            <person name="Zhan S."/>
            <person name="Wang C."/>
        </authorList>
    </citation>
    <scope>NUCLEOTIDE SEQUENCE [LARGE SCALE GENOMIC DNA]</scope>
    <source>
        <strain evidence="2 3">RCEF 264</strain>
    </source>
</reference>
<dbReference type="AlphaFoldDB" id="A0A167RH08"/>
<feature type="compositionally biased region" description="Low complexity" evidence="1">
    <location>
        <begin position="140"/>
        <end position="156"/>
    </location>
</feature>
<feature type="compositionally biased region" description="Polar residues" evidence="1">
    <location>
        <begin position="69"/>
        <end position="92"/>
    </location>
</feature>
<dbReference type="OrthoDB" id="5385910at2759"/>
<comment type="caution">
    <text evidence="2">The sequence shown here is derived from an EMBL/GenBank/DDBJ whole genome shotgun (WGS) entry which is preliminary data.</text>
</comment>
<evidence type="ECO:0000256" key="1">
    <source>
        <dbReference type="SAM" id="MobiDB-lite"/>
    </source>
</evidence>
<accession>A0A167RH08</accession>
<proteinExistence type="predicted"/>
<dbReference type="EMBL" id="AZHD01000012">
    <property type="protein sequence ID" value="OAA58586.1"/>
    <property type="molecule type" value="Genomic_DNA"/>
</dbReference>
<gene>
    <name evidence="2" type="ORF">SPI_06659</name>
</gene>
<evidence type="ECO:0000313" key="3">
    <source>
        <dbReference type="Proteomes" id="UP000076874"/>
    </source>
</evidence>
<evidence type="ECO:0000313" key="2">
    <source>
        <dbReference type="EMBL" id="OAA58586.1"/>
    </source>
</evidence>
<protein>
    <submittedName>
        <fullName evidence="2">Uncharacterized protein</fullName>
    </submittedName>
</protein>